<dbReference type="EMBL" id="ML122258">
    <property type="protein sequence ID" value="RPD62690.1"/>
    <property type="molecule type" value="Genomic_DNA"/>
</dbReference>
<evidence type="ECO:0000256" key="4">
    <source>
        <dbReference type="RuleBase" id="RU000454"/>
    </source>
</evidence>
<proteinExistence type="inferred from homology"/>
<evidence type="ECO:0000313" key="9">
    <source>
        <dbReference type="Proteomes" id="UP000313359"/>
    </source>
</evidence>
<keyword evidence="2 4" id="KW-0064">Aspartyl protease</keyword>
<dbReference type="PANTHER" id="PTHR47966">
    <property type="entry name" value="BETA-SITE APP-CLEAVING ENZYME, ISOFORM A-RELATED"/>
    <property type="match status" value="1"/>
</dbReference>
<evidence type="ECO:0000256" key="2">
    <source>
        <dbReference type="ARBA" id="ARBA00022750"/>
    </source>
</evidence>
<keyword evidence="4" id="KW-0378">Hydrolase</keyword>
<comment type="similarity">
    <text evidence="1 4">Belongs to the peptidase A1 family.</text>
</comment>
<dbReference type="GO" id="GO:0004190">
    <property type="term" value="F:aspartic-type endopeptidase activity"/>
    <property type="evidence" value="ECO:0007669"/>
    <property type="project" value="UniProtKB-KW"/>
</dbReference>
<feature type="domain" description="Peptidase A1" evidence="7">
    <location>
        <begin position="111"/>
        <end position="417"/>
    </location>
</feature>
<dbReference type="Gene3D" id="2.40.70.10">
    <property type="entry name" value="Acid Proteases"/>
    <property type="match status" value="2"/>
</dbReference>
<reference evidence="8" key="1">
    <citation type="journal article" date="2018" name="Genome Biol. Evol.">
        <title>Genomics and development of Lentinus tigrinus, a white-rot wood-decaying mushroom with dimorphic fruiting bodies.</title>
        <authorList>
            <person name="Wu B."/>
            <person name="Xu Z."/>
            <person name="Knudson A."/>
            <person name="Carlson A."/>
            <person name="Chen N."/>
            <person name="Kovaka S."/>
            <person name="LaButti K."/>
            <person name="Lipzen A."/>
            <person name="Pennachio C."/>
            <person name="Riley R."/>
            <person name="Schakwitz W."/>
            <person name="Umezawa K."/>
            <person name="Ohm R.A."/>
            <person name="Grigoriev I.V."/>
            <person name="Nagy L.G."/>
            <person name="Gibbons J."/>
            <person name="Hibbett D."/>
        </authorList>
    </citation>
    <scope>NUCLEOTIDE SEQUENCE [LARGE SCALE GENOMIC DNA]</scope>
    <source>
        <strain evidence="8">ALCF2SS1-6</strain>
    </source>
</reference>
<dbReference type="InterPro" id="IPR034164">
    <property type="entry name" value="Pepsin-like_dom"/>
</dbReference>
<keyword evidence="4 8" id="KW-0645">Protease</keyword>
<sequence>MFCKTTLITVALALFASASPIVRPSTTGVRIPLNKRGTLTNADGTFNHDKAVREIVKLKNKHRQNLINLEKNLGSEALTNGIEIKPLATVPEPLQKRGGVALTDQEDDLEWTGKVTIGSPAQTFTVDFDTGSSDLWIPSSSCTSCGSHAKYNPSKSSKSSKKSGSFQISYGDGSTASGTPYTDTVTVGGVSVTGQYLAAVTKESSEFVSDPADGLLGLALPAISNLGHDPFFFTAVSQETAPQGVFSFKLSQSGSELFIGGTNEDLYTGDIEYHDLSSSNGFWQIGGGSVSVNGKSAASDFDTVIDSGSTIISAPTSAAKAFWSRVSGSKVYDESQGLYSFPCNSVPEVAFSWGGKSWSISADDLNLGQTETGSSSCVGAIAGGDLGLGDNVWLLGDTFMKNTYTVFSVDDNAIGFAELA</sequence>
<dbReference type="FunFam" id="2.40.70.10:FF:000008">
    <property type="entry name" value="Cathepsin D"/>
    <property type="match status" value="1"/>
</dbReference>
<feature type="chain" id="PRO_5022971535" evidence="6">
    <location>
        <begin position="19"/>
        <end position="420"/>
    </location>
</feature>
<accession>A0A5C2SG40</accession>
<keyword evidence="9" id="KW-1185">Reference proteome</keyword>
<feature type="compositionally biased region" description="Low complexity" evidence="5">
    <location>
        <begin position="154"/>
        <end position="163"/>
    </location>
</feature>
<dbReference type="Proteomes" id="UP000313359">
    <property type="component" value="Unassembled WGS sequence"/>
</dbReference>
<dbReference type="PANTHER" id="PTHR47966:SF51">
    <property type="entry name" value="BETA-SITE APP-CLEAVING ENZYME, ISOFORM A-RELATED"/>
    <property type="match status" value="1"/>
</dbReference>
<dbReference type="InterPro" id="IPR001969">
    <property type="entry name" value="Aspartic_peptidase_AS"/>
</dbReference>
<evidence type="ECO:0000256" key="3">
    <source>
        <dbReference type="PIRSR" id="PIRSR601461-1"/>
    </source>
</evidence>
<dbReference type="InterPro" id="IPR033121">
    <property type="entry name" value="PEPTIDASE_A1"/>
</dbReference>
<dbReference type="SUPFAM" id="SSF50630">
    <property type="entry name" value="Acid proteases"/>
    <property type="match status" value="1"/>
</dbReference>
<feature type="active site" evidence="3">
    <location>
        <position position="306"/>
    </location>
</feature>
<dbReference type="PROSITE" id="PS00141">
    <property type="entry name" value="ASP_PROTEASE"/>
    <property type="match status" value="1"/>
</dbReference>
<dbReference type="PROSITE" id="PS51767">
    <property type="entry name" value="PEPTIDASE_A1"/>
    <property type="match status" value="1"/>
</dbReference>
<gene>
    <name evidence="8" type="ORF">L227DRAFT_592246</name>
</gene>
<keyword evidence="6" id="KW-0732">Signal</keyword>
<dbReference type="AlphaFoldDB" id="A0A5C2SG40"/>
<dbReference type="InterPro" id="IPR021109">
    <property type="entry name" value="Peptidase_aspartic_dom_sf"/>
</dbReference>
<feature type="region of interest" description="Disordered" evidence="5">
    <location>
        <begin position="144"/>
        <end position="163"/>
    </location>
</feature>
<evidence type="ECO:0000256" key="6">
    <source>
        <dbReference type="SAM" id="SignalP"/>
    </source>
</evidence>
<dbReference type="InterPro" id="IPR001461">
    <property type="entry name" value="Aspartic_peptidase_A1"/>
</dbReference>
<dbReference type="OrthoDB" id="15189at2759"/>
<evidence type="ECO:0000256" key="1">
    <source>
        <dbReference type="ARBA" id="ARBA00007447"/>
    </source>
</evidence>
<feature type="signal peptide" evidence="6">
    <location>
        <begin position="1"/>
        <end position="18"/>
    </location>
</feature>
<protein>
    <submittedName>
        <fullName evidence="8">Acid protease</fullName>
    </submittedName>
</protein>
<name>A0A5C2SG40_9APHY</name>
<evidence type="ECO:0000256" key="5">
    <source>
        <dbReference type="SAM" id="MobiDB-lite"/>
    </source>
</evidence>
<evidence type="ECO:0000259" key="7">
    <source>
        <dbReference type="PROSITE" id="PS51767"/>
    </source>
</evidence>
<dbReference type="PRINTS" id="PR00792">
    <property type="entry name" value="PEPSIN"/>
</dbReference>
<dbReference type="Pfam" id="PF00026">
    <property type="entry name" value="Asp"/>
    <property type="match status" value="1"/>
</dbReference>
<feature type="active site" evidence="3">
    <location>
        <position position="129"/>
    </location>
</feature>
<dbReference type="CDD" id="cd05471">
    <property type="entry name" value="pepsin_like"/>
    <property type="match status" value="1"/>
</dbReference>
<evidence type="ECO:0000313" key="8">
    <source>
        <dbReference type="EMBL" id="RPD62690.1"/>
    </source>
</evidence>
<organism evidence="8 9">
    <name type="scientific">Lentinus tigrinus ALCF2SS1-6</name>
    <dbReference type="NCBI Taxonomy" id="1328759"/>
    <lineage>
        <taxon>Eukaryota</taxon>
        <taxon>Fungi</taxon>
        <taxon>Dikarya</taxon>
        <taxon>Basidiomycota</taxon>
        <taxon>Agaricomycotina</taxon>
        <taxon>Agaricomycetes</taxon>
        <taxon>Polyporales</taxon>
        <taxon>Polyporaceae</taxon>
        <taxon>Lentinus</taxon>
    </lineage>
</organism>
<dbReference type="STRING" id="1328759.A0A5C2SG40"/>
<dbReference type="GO" id="GO:0006508">
    <property type="term" value="P:proteolysis"/>
    <property type="evidence" value="ECO:0007669"/>
    <property type="project" value="UniProtKB-KW"/>
</dbReference>